<dbReference type="EMBL" id="LCYC01000066">
    <property type="protein sequence ID" value="KWV69653.1"/>
    <property type="molecule type" value="Genomic_DNA"/>
</dbReference>
<sequence>MKNSRHKKTPKLAGDGVVVNEINFQEEIVMSDISTVVAKSNVIPFRATRLLLVEHCGQPFIPMKPVVEGMGLDWKSQHTKLTSGRFNSVITMIVTTGVDGKQYEMSCLPLKKLPGWLMSIHASKVRTDLRENVLAYQDECDDALWSYWNEGHAVNHRGPDQALTVLGQTIGTDGFHMLGAIVKGKVASLPAHAQRRATAKIWSQTHAAFGVRSAADIPSDQLDAARNFIAAYVVLEGEYIQATPKGGVSLDKYEASHLYGLMSYFHAMSEHREHMLSAARLLDSKTLMLFFDMLNEGRGAFASLDKRRDELYQNSRSLGLSGGYASRASA</sequence>
<dbReference type="RefSeq" id="WP_081089514.1">
    <property type="nucleotide sequence ID" value="NZ_LCYC01000066.1"/>
</dbReference>
<dbReference type="Pfam" id="PF10547">
    <property type="entry name" value="P22_AR_N"/>
    <property type="match status" value="1"/>
</dbReference>
<dbReference type="PATRIC" id="fig|294.195.peg.6803"/>
<feature type="domain" description="Antirepressor protein ant N-terminal" evidence="1">
    <location>
        <begin position="43"/>
        <end position="153"/>
    </location>
</feature>
<protein>
    <recommendedName>
        <fullName evidence="1">Antirepressor protein ant N-terminal domain-containing protein</fullName>
    </recommendedName>
</protein>
<proteinExistence type="predicted"/>
<dbReference type="PRINTS" id="PR01994">
    <property type="entry name" value="ANTIREPRESSR"/>
</dbReference>
<comment type="caution">
    <text evidence="2">The sequence shown here is derived from an EMBL/GenBank/DDBJ whole genome shotgun (WGS) entry which is preliminary data.</text>
</comment>
<dbReference type="InterPro" id="IPR018875">
    <property type="entry name" value="Antirepressor_Ant_N"/>
</dbReference>
<evidence type="ECO:0000313" key="2">
    <source>
        <dbReference type="EMBL" id="KWV69653.1"/>
    </source>
</evidence>
<reference evidence="2 3" key="1">
    <citation type="submission" date="2015-05" db="EMBL/GenBank/DDBJ databases">
        <title>A genomic and transcriptomic approach to investigate the blue pigment phenotype in Pseudomonas fluorescens.</title>
        <authorList>
            <person name="Andreani N.A."/>
            <person name="Cardazzo B."/>
        </authorList>
    </citation>
    <scope>NUCLEOTIDE SEQUENCE [LARGE SCALE GENOMIC DNA]</scope>
    <source>
        <strain evidence="2 3">Ps_40</strain>
    </source>
</reference>
<evidence type="ECO:0000259" key="1">
    <source>
        <dbReference type="Pfam" id="PF10547"/>
    </source>
</evidence>
<organism evidence="2 3">
    <name type="scientific">Pseudomonas fluorescens</name>
    <dbReference type="NCBI Taxonomy" id="294"/>
    <lineage>
        <taxon>Bacteria</taxon>
        <taxon>Pseudomonadati</taxon>
        <taxon>Pseudomonadota</taxon>
        <taxon>Gammaproteobacteria</taxon>
        <taxon>Pseudomonadales</taxon>
        <taxon>Pseudomonadaceae</taxon>
        <taxon>Pseudomonas</taxon>
    </lineage>
</organism>
<gene>
    <name evidence="2" type="ORF">PFL603g_06405</name>
</gene>
<accession>A0A109KI49</accession>
<dbReference type="Proteomes" id="UP000063434">
    <property type="component" value="Unassembled WGS sequence"/>
</dbReference>
<name>A0A109KI49_PSEFL</name>
<dbReference type="AlphaFoldDB" id="A0A109KI49"/>
<evidence type="ECO:0000313" key="3">
    <source>
        <dbReference type="Proteomes" id="UP000063434"/>
    </source>
</evidence>